<dbReference type="EMBL" id="FNYV01000002">
    <property type="protein sequence ID" value="SEI95750.1"/>
    <property type="molecule type" value="Genomic_DNA"/>
</dbReference>
<dbReference type="InterPro" id="IPR015422">
    <property type="entry name" value="PyrdxlP-dep_Trfase_small"/>
</dbReference>
<dbReference type="CDD" id="cd00609">
    <property type="entry name" value="AAT_like"/>
    <property type="match status" value="1"/>
</dbReference>
<gene>
    <name evidence="3" type="ORF">SAMN05443287_102392</name>
</gene>
<dbReference type="PANTHER" id="PTHR43510:SF1">
    <property type="entry name" value="AMINOTRANSFERASE FUNCTION, HYPOTHETICAL (EUROFUNG)"/>
    <property type="match status" value="1"/>
</dbReference>
<dbReference type="SUPFAM" id="SSF53383">
    <property type="entry name" value="PLP-dependent transferases"/>
    <property type="match status" value="1"/>
</dbReference>
<dbReference type="Pfam" id="PF00155">
    <property type="entry name" value="Aminotran_1_2"/>
    <property type="match status" value="1"/>
</dbReference>
<evidence type="ECO:0000256" key="1">
    <source>
        <dbReference type="RuleBase" id="RU000481"/>
    </source>
</evidence>
<dbReference type="Gene3D" id="3.90.1150.10">
    <property type="entry name" value="Aspartate Aminotransferase, domain 1"/>
    <property type="match status" value="1"/>
</dbReference>
<comment type="similarity">
    <text evidence="1">Belongs to the class-I pyridoxal-phosphate-dependent aminotransferase family.</text>
</comment>
<proteinExistence type="inferred from homology"/>
<evidence type="ECO:0000313" key="4">
    <source>
        <dbReference type="Proteomes" id="UP000198707"/>
    </source>
</evidence>
<dbReference type="InterPro" id="IPR015421">
    <property type="entry name" value="PyrdxlP-dep_Trfase_major"/>
</dbReference>
<keyword evidence="4" id="KW-1185">Reference proteome</keyword>
<evidence type="ECO:0000313" key="3">
    <source>
        <dbReference type="EMBL" id="SEI95750.1"/>
    </source>
</evidence>
<dbReference type="InterPro" id="IPR015424">
    <property type="entry name" value="PyrdxlP-dep_Trfase"/>
</dbReference>
<dbReference type="STRING" id="1144548.SAMN05443287_102392"/>
<protein>
    <recommendedName>
        <fullName evidence="1">Aminotransferase</fullName>
        <ecNumber evidence="1">2.6.1.-</ecNumber>
    </recommendedName>
</protein>
<dbReference type="PANTHER" id="PTHR43510">
    <property type="entry name" value="AMINOTRANSFERASE FUNCTION, HYPOTHETICAL (EUROFUNG)"/>
    <property type="match status" value="1"/>
</dbReference>
<dbReference type="PROSITE" id="PS00105">
    <property type="entry name" value="AA_TRANSFER_CLASS_1"/>
    <property type="match status" value="1"/>
</dbReference>
<dbReference type="EC" id="2.6.1.-" evidence="1"/>
<name>A0A1H6V535_9ACTN</name>
<dbReference type="Proteomes" id="UP000198707">
    <property type="component" value="Unassembled WGS sequence"/>
</dbReference>
<evidence type="ECO:0000259" key="2">
    <source>
        <dbReference type="Pfam" id="PF00155"/>
    </source>
</evidence>
<dbReference type="InterPro" id="IPR004839">
    <property type="entry name" value="Aminotransferase_I/II_large"/>
</dbReference>
<dbReference type="Gene3D" id="3.40.640.10">
    <property type="entry name" value="Type I PLP-dependent aspartate aminotransferase-like (Major domain)"/>
    <property type="match status" value="1"/>
</dbReference>
<keyword evidence="1" id="KW-0032">Aminotransferase</keyword>
<dbReference type="InterPro" id="IPR004838">
    <property type="entry name" value="NHTrfase_class1_PyrdxlP-BS"/>
</dbReference>
<organism evidence="3 4">
    <name type="scientific">Micromonospora phaseoli</name>
    <dbReference type="NCBI Taxonomy" id="1144548"/>
    <lineage>
        <taxon>Bacteria</taxon>
        <taxon>Bacillati</taxon>
        <taxon>Actinomycetota</taxon>
        <taxon>Actinomycetes</taxon>
        <taxon>Micromonosporales</taxon>
        <taxon>Micromonosporaceae</taxon>
        <taxon>Micromonospora</taxon>
    </lineage>
</organism>
<sequence>MPSTPPHACDSSAARTNTVELALPRRRALPEYVTMTTFAPGPMSRLIDVAVRYDLAESTSPPLRLDELVNPATPAELTLDYGTSRGDAELRTLIATDAGVDEDQVLVTVGAVAAMFLLAQATCSPGDRMLITTPCFPPARTVPQGLGAQLDVVPLSFDDGYRMPLAAIAEALTPRTRLVSVASPQNPSGVRFTNGELGDLVSAVEERAPNAIVLVDETYRESTYGDARAPRSVAPMSSRIVTCASLSKAHGAPGLRLGWLTTTDAELYAQLREAKFLTTIACSTVSEFLATRVLRSRAEILAPRATRLRQALDELLQWSRDQPVEIVVPDGGALCCLRLPADRFPDEAVAGFYARLAEHDARVAPGSWFGEDDRVFRLGFGHLSPGDFTSALERLGEALKG</sequence>
<accession>A0A1H6V535</accession>
<keyword evidence="1" id="KW-0808">Transferase</keyword>
<dbReference type="GO" id="GO:0008483">
    <property type="term" value="F:transaminase activity"/>
    <property type="evidence" value="ECO:0007669"/>
    <property type="project" value="UniProtKB-KW"/>
</dbReference>
<dbReference type="GO" id="GO:0030170">
    <property type="term" value="F:pyridoxal phosphate binding"/>
    <property type="evidence" value="ECO:0007669"/>
    <property type="project" value="InterPro"/>
</dbReference>
<dbReference type="AlphaFoldDB" id="A0A1H6V535"/>
<comment type="cofactor">
    <cofactor evidence="1">
        <name>pyridoxal 5'-phosphate</name>
        <dbReference type="ChEBI" id="CHEBI:597326"/>
    </cofactor>
</comment>
<feature type="domain" description="Aminotransferase class I/classII large" evidence="2">
    <location>
        <begin position="79"/>
        <end position="395"/>
    </location>
</feature>
<reference evidence="4" key="1">
    <citation type="submission" date="2016-10" db="EMBL/GenBank/DDBJ databases">
        <authorList>
            <person name="Varghese N."/>
            <person name="Submissions S."/>
        </authorList>
    </citation>
    <scope>NUCLEOTIDE SEQUENCE [LARGE SCALE GENOMIC DNA]</scope>
    <source>
        <strain evidence="4">CGMCC 4.7038</strain>
    </source>
</reference>